<dbReference type="STRING" id="92696.A0A4R0RIX6"/>
<comment type="caution">
    <text evidence="4">The sequence shown here is derived from an EMBL/GenBank/DDBJ whole genome shotgun (WGS) entry which is preliminary data.</text>
</comment>
<dbReference type="OrthoDB" id="5973539at2759"/>
<dbReference type="PANTHER" id="PTHR10067:SF9">
    <property type="entry name" value="PHOSPHATIDYLSERINE DECARBOXYLASE FAMILY PROTEIN (AFU_ORTHOLOGUE AFUA_7G01730)"/>
    <property type="match status" value="1"/>
</dbReference>
<feature type="domain" description="F-box" evidence="3">
    <location>
        <begin position="1"/>
        <end position="43"/>
    </location>
</feature>
<gene>
    <name evidence="4" type="ORF">EIP91_000624</name>
</gene>
<keyword evidence="1" id="KW-0210">Decarboxylase</keyword>
<dbReference type="InterPro" id="IPR022237">
    <property type="entry name" value="PsiD-like"/>
</dbReference>
<organism evidence="4 5">
    <name type="scientific">Steccherinum ochraceum</name>
    <dbReference type="NCBI Taxonomy" id="92696"/>
    <lineage>
        <taxon>Eukaryota</taxon>
        <taxon>Fungi</taxon>
        <taxon>Dikarya</taxon>
        <taxon>Basidiomycota</taxon>
        <taxon>Agaricomycotina</taxon>
        <taxon>Agaricomycetes</taxon>
        <taxon>Polyporales</taxon>
        <taxon>Steccherinaceae</taxon>
        <taxon>Steccherinum</taxon>
    </lineage>
</organism>
<dbReference type="Pfam" id="PF12588">
    <property type="entry name" value="PSDC"/>
    <property type="match status" value="1"/>
</dbReference>
<name>A0A4R0RIX6_9APHY</name>
<dbReference type="Pfam" id="PF00646">
    <property type="entry name" value="F-box"/>
    <property type="match status" value="1"/>
</dbReference>
<dbReference type="GO" id="GO:0004609">
    <property type="term" value="F:phosphatidylserine decarboxylase activity"/>
    <property type="evidence" value="ECO:0007669"/>
    <property type="project" value="InterPro"/>
</dbReference>
<dbReference type="InterPro" id="IPR003817">
    <property type="entry name" value="PS_Dcarbxylase"/>
</dbReference>
<dbReference type="SMART" id="SM00256">
    <property type="entry name" value="FBOX"/>
    <property type="match status" value="1"/>
</dbReference>
<dbReference type="InterPro" id="IPR001810">
    <property type="entry name" value="F-box_dom"/>
</dbReference>
<sequence length="767" mass="86101">MLKLPQELVDLVLDNVDKNTLLACSLLSRAFRNVASPLLFRSLVIKDSSPTNHIHAFLRDLRTNTIRSSRLVKDLCLQGADSADDDAVVSIIDVYVIFSILDKLPSVHTLHLVDILVKRHYDMRDVPLKPRSLKKLYLQGLAFDLNSRASFASEDTGVLSSFLQMLDSLEYVENFICDNLVTVDVDQVGWDWEEDIDFAVSTASFLGRLVTSNFRIKHLVTRKLSLEHDCYLEVLRTSGALDQLQTMWISDTYTTIDSILCGGAVHNLSQLHLVIDYDGGHFQRDMKLNLTQCSRLRSLRVSSIIRARATGKADDVFRFAAALDAACVQPPDTVTSIEIEQHHKTGTFNHDKHVLGHWLPRNHQDLKPYIDSRLEKARHRKAPGYKNDVIRQFRELIEHDADIYMGFTQMFAALPADAPVKDYETMLTLFDVAISEAPAFVESTVVAIPITAILLGPMGTLAGFNMFGNDRVNKMIKAMLQVWHNYLNTEDSRSVLTDDVTGWFGPNASEAIPNFAQTYVCEPDQPYHGYKSWDDFFTRLFRDGIRPIDFPDRTDFITSPCEVTAFRYQPNVKAREQFWIKGHPYSTLQMLNNDPLAEHFVGGTVWQAFLSALNYHRWHAPVTGKVVKTVLVPGTYYLQAIDALEVNQVHTPGAVKEGEAPGPAPDLLDRSQDFITQLATRGLIFIEADNPKIGLVCFIAVGMVEVSTCDIKVKAGQRVQQGDELGMFHFGGSTSCMMFNKHAKITLADSAQPANHVNLNSVIAQVN</sequence>
<dbReference type="PROSITE" id="PS50181">
    <property type="entry name" value="FBOX"/>
    <property type="match status" value="1"/>
</dbReference>
<dbReference type="InterPro" id="IPR036047">
    <property type="entry name" value="F-box-like_dom_sf"/>
</dbReference>
<dbReference type="Proteomes" id="UP000292702">
    <property type="component" value="Unassembled WGS sequence"/>
</dbReference>
<proteinExistence type="predicted"/>
<dbReference type="Pfam" id="PF02666">
    <property type="entry name" value="PS_Dcarbxylase"/>
    <property type="match status" value="1"/>
</dbReference>
<reference evidence="4 5" key="1">
    <citation type="submission" date="2018-11" db="EMBL/GenBank/DDBJ databases">
        <title>Genome assembly of Steccherinum ochraceum LE-BIN_3174, the white-rot fungus of the Steccherinaceae family (The Residual Polyporoid clade, Polyporales, Basidiomycota).</title>
        <authorList>
            <person name="Fedorova T.V."/>
            <person name="Glazunova O.A."/>
            <person name="Landesman E.O."/>
            <person name="Moiseenko K.V."/>
            <person name="Psurtseva N.V."/>
            <person name="Savinova O.S."/>
            <person name="Shakhova N.V."/>
            <person name="Tyazhelova T.V."/>
            <person name="Vasina D.V."/>
        </authorList>
    </citation>
    <scope>NUCLEOTIDE SEQUENCE [LARGE SCALE GENOMIC DNA]</scope>
    <source>
        <strain evidence="4 5">LE-BIN_3174</strain>
    </source>
</reference>
<dbReference type="AlphaFoldDB" id="A0A4R0RIX6"/>
<accession>A0A4R0RIX6</accession>
<dbReference type="EMBL" id="RWJN01000112">
    <property type="protein sequence ID" value="TCD67062.1"/>
    <property type="molecule type" value="Genomic_DNA"/>
</dbReference>
<keyword evidence="5" id="KW-1185">Reference proteome</keyword>
<dbReference type="GO" id="GO:0005739">
    <property type="term" value="C:mitochondrion"/>
    <property type="evidence" value="ECO:0007669"/>
    <property type="project" value="TreeGrafter"/>
</dbReference>
<keyword evidence="2" id="KW-0456">Lyase</keyword>
<dbReference type="GO" id="GO:0006646">
    <property type="term" value="P:phosphatidylethanolamine biosynthetic process"/>
    <property type="evidence" value="ECO:0007669"/>
    <property type="project" value="TreeGrafter"/>
</dbReference>
<dbReference type="PANTHER" id="PTHR10067">
    <property type="entry name" value="PHOSPHATIDYLSERINE DECARBOXYLASE"/>
    <property type="match status" value="1"/>
</dbReference>
<evidence type="ECO:0000259" key="3">
    <source>
        <dbReference type="PROSITE" id="PS50181"/>
    </source>
</evidence>
<evidence type="ECO:0000313" key="4">
    <source>
        <dbReference type="EMBL" id="TCD67062.1"/>
    </source>
</evidence>
<evidence type="ECO:0000313" key="5">
    <source>
        <dbReference type="Proteomes" id="UP000292702"/>
    </source>
</evidence>
<protein>
    <recommendedName>
        <fullName evidence="3">F-box domain-containing protein</fullName>
    </recommendedName>
</protein>
<dbReference type="SUPFAM" id="SSF81383">
    <property type="entry name" value="F-box domain"/>
    <property type="match status" value="1"/>
</dbReference>
<evidence type="ECO:0000256" key="2">
    <source>
        <dbReference type="ARBA" id="ARBA00023239"/>
    </source>
</evidence>
<evidence type="ECO:0000256" key="1">
    <source>
        <dbReference type="ARBA" id="ARBA00022793"/>
    </source>
</evidence>